<feature type="coiled-coil region" evidence="10">
    <location>
        <begin position="204"/>
        <end position="231"/>
    </location>
</feature>
<gene>
    <name evidence="11" type="ORF">B0A52_00534</name>
</gene>
<evidence type="ECO:0000256" key="3">
    <source>
        <dbReference type="ARBA" id="ARBA00022490"/>
    </source>
</evidence>
<evidence type="ECO:0000313" key="11">
    <source>
        <dbReference type="EMBL" id="RVX75182.1"/>
    </source>
</evidence>
<sequence>MQASPSKAKAHALETHSWSLVTSWLGETYHPQPVPPFERNAATLNALQILMTESLTANELRDLIFKSRSEQLIMAETRGTTGDKHPLHGKSDLVAILDDSLSQSAQSALDSMSRSRVLLGGKPSSCHSSRIIGALEGDMVALSRRIFDLEAQTQQVEDLISNLIDQLSHVEGMINQHGIYTKENSPGIGTDDFVLEHPPLHSQILQHQREIKQLSLKADEYRNRLAGLSNIQPLRSKSGDVTVADVASEMGALDRKRKQMLQFQEIIASFHGLPPDVHSSRQEVKRVLGELNRLQTKRDELFAKLIE</sequence>
<dbReference type="EMBL" id="NAJM01000002">
    <property type="protein sequence ID" value="RVX75182.1"/>
    <property type="molecule type" value="Genomic_DNA"/>
</dbReference>
<dbReference type="GO" id="GO:0005829">
    <property type="term" value="C:cytosol"/>
    <property type="evidence" value="ECO:0007669"/>
    <property type="project" value="TreeGrafter"/>
</dbReference>
<keyword evidence="5" id="KW-0493">Microtubule</keyword>
<dbReference type="Pfam" id="PF25762">
    <property type="entry name" value="HAUS1"/>
    <property type="match status" value="1"/>
</dbReference>
<evidence type="ECO:0000256" key="8">
    <source>
        <dbReference type="ARBA" id="ARBA00023212"/>
    </source>
</evidence>
<dbReference type="GO" id="GO:0005874">
    <property type="term" value="C:microtubule"/>
    <property type="evidence" value="ECO:0007669"/>
    <property type="project" value="UniProtKB-KW"/>
</dbReference>
<comment type="similarity">
    <text evidence="2">Belongs to the HAUS1 family.</text>
</comment>
<proteinExistence type="inferred from homology"/>
<dbReference type="GO" id="GO:0051301">
    <property type="term" value="P:cell division"/>
    <property type="evidence" value="ECO:0007669"/>
    <property type="project" value="UniProtKB-KW"/>
</dbReference>
<evidence type="ECO:0000256" key="5">
    <source>
        <dbReference type="ARBA" id="ARBA00022701"/>
    </source>
</evidence>
<comment type="caution">
    <text evidence="11">The sequence shown here is derived from an EMBL/GenBank/DDBJ whole genome shotgun (WGS) entry which is preliminary data.</text>
</comment>
<keyword evidence="6" id="KW-0498">Mitosis</keyword>
<keyword evidence="7 10" id="KW-0175">Coiled coil</keyword>
<keyword evidence="3" id="KW-0963">Cytoplasm</keyword>
<evidence type="ECO:0000256" key="10">
    <source>
        <dbReference type="SAM" id="Coils"/>
    </source>
</evidence>
<evidence type="ECO:0000256" key="6">
    <source>
        <dbReference type="ARBA" id="ARBA00022776"/>
    </source>
</evidence>
<evidence type="ECO:0000256" key="4">
    <source>
        <dbReference type="ARBA" id="ARBA00022618"/>
    </source>
</evidence>
<keyword evidence="9" id="KW-0131">Cell cycle</keyword>
<comment type="subcellular location">
    <subcellularLocation>
        <location evidence="1">Cytoplasm</location>
        <location evidence="1">Cytoskeleton</location>
        <location evidence="1">Spindle</location>
    </subcellularLocation>
</comment>
<name>A0A438NHH0_EXOME</name>
<dbReference type="InterPro" id="IPR026243">
    <property type="entry name" value="HAUS1"/>
</dbReference>
<accession>A0A438NHH0</accession>
<evidence type="ECO:0000256" key="7">
    <source>
        <dbReference type="ARBA" id="ARBA00023054"/>
    </source>
</evidence>
<protein>
    <submittedName>
        <fullName evidence="11">Uncharacterized protein</fullName>
    </submittedName>
</protein>
<evidence type="ECO:0000256" key="1">
    <source>
        <dbReference type="ARBA" id="ARBA00004186"/>
    </source>
</evidence>
<dbReference type="PANTHER" id="PTHR31570:SF1">
    <property type="entry name" value="HAUS AUGMIN-LIKE COMPLEX SUBUNIT 1"/>
    <property type="match status" value="1"/>
</dbReference>
<evidence type="ECO:0000313" key="12">
    <source>
        <dbReference type="Proteomes" id="UP000288859"/>
    </source>
</evidence>
<reference evidence="11 12" key="1">
    <citation type="submission" date="2017-03" db="EMBL/GenBank/DDBJ databases">
        <title>Genomes of endolithic fungi from Antarctica.</title>
        <authorList>
            <person name="Coleine C."/>
            <person name="Masonjones S."/>
            <person name="Stajich J.E."/>
        </authorList>
    </citation>
    <scope>NUCLEOTIDE SEQUENCE [LARGE SCALE GENOMIC DNA]</scope>
    <source>
        <strain evidence="11 12">CCFEE 6314</strain>
    </source>
</reference>
<keyword evidence="8" id="KW-0206">Cytoskeleton</keyword>
<dbReference type="GO" id="GO:0005819">
    <property type="term" value="C:spindle"/>
    <property type="evidence" value="ECO:0007669"/>
    <property type="project" value="UniProtKB-SubCell"/>
</dbReference>
<dbReference type="GO" id="GO:0070652">
    <property type="term" value="C:HAUS complex"/>
    <property type="evidence" value="ECO:0007669"/>
    <property type="project" value="InterPro"/>
</dbReference>
<evidence type="ECO:0000256" key="2">
    <source>
        <dbReference type="ARBA" id="ARBA00005479"/>
    </source>
</evidence>
<organism evidence="11 12">
    <name type="scientific">Exophiala mesophila</name>
    <name type="common">Black yeast-like fungus</name>
    <dbReference type="NCBI Taxonomy" id="212818"/>
    <lineage>
        <taxon>Eukaryota</taxon>
        <taxon>Fungi</taxon>
        <taxon>Dikarya</taxon>
        <taxon>Ascomycota</taxon>
        <taxon>Pezizomycotina</taxon>
        <taxon>Eurotiomycetes</taxon>
        <taxon>Chaetothyriomycetidae</taxon>
        <taxon>Chaetothyriales</taxon>
        <taxon>Herpotrichiellaceae</taxon>
        <taxon>Exophiala</taxon>
    </lineage>
</organism>
<dbReference type="Proteomes" id="UP000288859">
    <property type="component" value="Unassembled WGS sequence"/>
</dbReference>
<dbReference type="VEuPathDB" id="FungiDB:PV10_00018"/>
<evidence type="ECO:0000256" key="9">
    <source>
        <dbReference type="ARBA" id="ARBA00023306"/>
    </source>
</evidence>
<dbReference type="OrthoDB" id="5372507at2759"/>
<dbReference type="PANTHER" id="PTHR31570">
    <property type="entry name" value="HAUS AUGMIN-LIKE COMPLEX SUBUNIT 1"/>
    <property type="match status" value="1"/>
</dbReference>
<keyword evidence="4" id="KW-0132">Cell division</keyword>
<dbReference type="AlphaFoldDB" id="A0A438NHH0"/>
<dbReference type="GO" id="GO:0051225">
    <property type="term" value="P:spindle assembly"/>
    <property type="evidence" value="ECO:0007669"/>
    <property type="project" value="InterPro"/>
</dbReference>